<protein>
    <submittedName>
        <fullName evidence="1">Uncharacterized protein</fullName>
    </submittedName>
</protein>
<reference evidence="1" key="1">
    <citation type="submission" date="2020-07" db="EMBL/GenBank/DDBJ databases">
        <title>Multicomponent nature underlies the extraordinary mechanical properties of spider dragline silk.</title>
        <authorList>
            <person name="Kono N."/>
            <person name="Nakamura H."/>
            <person name="Mori M."/>
            <person name="Yoshida Y."/>
            <person name="Ohtoshi R."/>
            <person name="Malay A.D."/>
            <person name="Moran D.A.P."/>
            <person name="Tomita M."/>
            <person name="Numata K."/>
            <person name="Arakawa K."/>
        </authorList>
    </citation>
    <scope>NUCLEOTIDE SEQUENCE</scope>
</reference>
<dbReference type="AlphaFoldDB" id="A0A8X6KJC1"/>
<sequence length="120" mass="13512">MTKLHDFLPPPSFFGSLSHSSEQAHGALLLAGGGQSEVGMERYLFKNLLHVILCVLIPSVENSRSSRADVVYILNDSEKGSYLHVIFTKTDEFNDTRVFHDYSNEGIQVHMDMATHKFQN</sequence>
<accession>A0A8X6KJC1</accession>
<gene>
    <name evidence="1" type="ORF">TNCT_139341</name>
</gene>
<name>A0A8X6KJC1_TRICU</name>
<keyword evidence="2" id="KW-1185">Reference proteome</keyword>
<proteinExistence type="predicted"/>
<dbReference type="EMBL" id="BMAO01021496">
    <property type="protein sequence ID" value="GFQ74956.1"/>
    <property type="molecule type" value="Genomic_DNA"/>
</dbReference>
<evidence type="ECO:0000313" key="2">
    <source>
        <dbReference type="Proteomes" id="UP000887116"/>
    </source>
</evidence>
<organism evidence="1 2">
    <name type="scientific">Trichonephila clavata</name>
    <name type="common">Joro spider</name>
    <name type="synonym">Nephila clavata</name>
    <dbReference type="NCBI Taxonomy" id="2740835"/>
    <lineage>
        <taxon>Eukaryota</taxon>
        <taxon>Metazoa</taxon>
        <taxon>Ecdysozoa</taxon>
        <taxon>Arthropoda</taxon>
        <taxon>Chelicerata</taxon>
        <taxon>Arachnida</taxon>
        <taxon>Araneae</taxon>
        <taxon>Araneomorphae</taxon>
        <taxon>Entelegynae</taxon>
        <taxon>Araneoidea</taxon>
        <taxon>Nephilidae</taxon>
        <taxon>Trichonephila</taxon>
    </lineage>
</organism>
<dbReference type="Proteomes" id="UP000887116">
    <property type="component" value="Unassembled WGS sequence"/>
</dbReference>
<evidence type="ECO:0000313" key="1">
    <source>
        <dbReference type="EMBL" id="GFQ74956.1"/>
    </source>
</evidence>
<comment type="caution">
    <text evidence="1">The sequence shown here is derived from an EMBL/GenBank/DDBJ whole genome shotgun (WGS) entry which is preliminary data.</text>
</comment>